<comment type="caution">
    <text evidence="3">The sequence shown here is derived from an EMBL/GenBank/DDBJ whole genome shotgun (WGS) entry which is preliminary data.</text>
</comment>
<dbReference type="EMBL" id="ACOU01000004">
    <property type="protein sequence ID" value="EKX72844.1"/>
    <property type="molecule type" value="Genomic_DNA"/>
</dbReference>
<dbReference type="AlphaFoldDB" id="L1LC43"/>
<reference evidence="3 4" key="1">
    <citation type="journal article" date="2012" name="BMC Genomics">
        <title>Comparative genomic analysis and phylogenetic position of Theileria equi.</title>
        <authorList>
            <person name="Kappmeyer L.S."/>
            <person name="Thiagarajan M."/>
            <person name="Herndon D.R."/>
            <person name="Ramsay J.D."/>
            <person name="Caler E."/>
            <person name="Djikeng A."/>
            <person name="Gillespie J.J."/>
            <person name="Lau A.O."/>
            <person name="Roalson E.H."/>
            <person name="Silva J.C."/>
            <person name="Silva M.G."/>
            <person name="Suarez C.E."/>
            <person name="Ueti M.W."/>
            <person name="Nene V.M."/>
            <person name="Mealey R.H."/>
            <person name="Knowles D.P."/>
            <person name="Brayton K.A."/>
        </authorList>
    </citation>
    <scope>NUCLEOTIDE SEQUENCE [LARGE SCALE GENOMIC DNA]</scope>
    <source>
        <strain evidence="3 4">WA</strain>
    </source>
</reference>
<accession>L1LC43</accession>
<proteinExistence type="predicted"/>
<keyword evidence="2" id="KW-0472">Membrane</keyword>
<evidence type="ECO:0000256" key="2">
    <source>
        <dbReference type="SAM" id="Phobius"/>
    </source>
</evidence>
<feature type="region of interest" description="Disordered" evidence="1">
    <location>
        <begin position="378"/>
        <end position="449"/>
    </location>
</feature>
<dbReference type="RefSeq" id="XP_004832296.1">
    <property type="nucleotide sequence ID" value="XM_004832239.1"/>
</dbReference>
<dbReference type="KEGG" id="beq:BEWA_014030"/>
<evidence type="ECO:0000313" key="4">
    <source>
        <dbReference type="Proteomes" id="UP000031512"/>
    </source>
</evidence>
<keyword evidence="2" id="KW-1133">Transmembrane helix</keyword>
<evidence type="ECO:0000256" key="1">
    <source>
        <dbReference type="SAM" id="MobiDB-lite"/>
    </source>
</evidence>
<name>L1LC43_THEEQ</name>
<evidence type="ECO:0000313" key="3">
    <source>
        <dbReference type="EMBL" id="EKX72844.1"/>
    </source>
</evidence>
<sequence length="488" mass="54227">MDVEYYKRDDDASVNSWEKVNGNYGPGYTPSDLQNILQRAKRGVDACPKVTIKIEQKTGEDGKESSYKDGNTSIKVTRSEFGSSYYKYIHKINDTPYFTLKDVTYKDGPISVKPKFSETCKVTSVSIYYWKYSGSGQPLLIKIAKEDGRGKANEIWHRKFDSPKSFDWITVSASDDVQLNVLDTLNCELNDVVEISVDVKPAPGNNEATYCHVEHDTKITVRINPDVKFFGFAAHEHYMKSSSSSYKKFHVSGFKEGNTSLDGIDQLPFLNVEYVIVFSSTCDNTSNERALLIYVSYDDQQKGEWFNRKILETVGKDWEEAVELQDKNPHNHYEPNNIEEKLWNLANALGIVCRNIPKYGPETGKLDNVLGGSSGTNSLPGLGGYADSHGSATSPKLEPGQTSEEEDTGGHGGDTDHLSSVTEHGPVPTVQSTSHGEITPDQPAKVISNPTDNVKTTVIVASTLVALALFASVIYISYKYVNEWGFRI</sequence>
<dbReference type="Proteomes" id="UP000031512">
    <property type="component" value="Unassembled WGS sequence"/>
</dbReference>
<dbReference type="VEuPathDB" id="PiroplasmaDB:BEWA_014030"/>
<keyword evidence="2" id="KW-0812">Transmembrane</keyword>
<organism evidence="3 4">
    <name type="scientific">Theileria equi strain WA</name>
    <dbReference type="NCBI Taxonomy" id="1537102"/>
    <lineage>
        <taxon>Eukaryota</taxon>
        <taxon>Sar</taxon>
        <taxon>Alveolata</taxon>
        <taxon>Apicomplexa</taxon>
        <taxon>Aconoidasida</taxon>
        <taxon>Piroplasmida</taxon>
        <taxon>Theileriidae</taxon>
        <taxon>Theileria</taxon>
    </lineage>
</organism>
<dbReference type="GeneID" id="15804479"/>
<feature type="transmembrane region" description="Helical" evidence="2">
    <location>
        <begin position="458"/>
        <end position="478"/>
    </location>
</feature>
<keyword evidence="4" id="KW-1185">Reference proteome</keyword>
<gene>
    <name evidence="3" type="ORF">BEWA_014030</name>
</gene>
<protein>
    <submittedName>
        <fullName evidence="3">Uncharacterized protein</fullName>
    </submittedName>
</protein>